<dbReference type="EMBL" id="JBFTEG010000003">
    <property type="protein sequence ID" value="MEX6501570.1"/>
    <property type="molecule type" value="Genomic_DNA"/>
</dbReference>
<protein>
    <submittedName>
        <fullName evidence="2">Substrate-binding periplasmic protein</fullName>
    </submittedName>
</protein>
<feature type="chain" id="PRO_5046083058" evidence="1">
    <location>
        <begin position="20"/>
        <end position="257"/>
    </location>
</feature>
<evidence type="ECO:0000313" key="3">
    <source>
        <dbReference type="Proteomes" id="UP001560296"/>
    </source>
</evidence>
<dbReference type="Proteomes" id="UP001560296">
    <property type="component" value="Unassembled WGS sequence"/>
</dbReference>
<comment type="caution">
    <text evidence="2">The sequence shown here is derived from an EMBL/GenBank/DDBJ whole genome shotgun (WGS) entry which is preliminary data.</text>
</comment>
<name>A0ABV3YQI4_9PSED</name>
<proteinExistence type="predicted"/>
<keyword evidence="3" id="KW-1185">Reference proteome</keyword>
<reference evidence="2 3" key="1">
    <citation type="submission" date="2024-07" db="EMBL/GenBank/DDBJ databases">
        <authorList>
            <person name="Li M."/>
        </authorList>
    </citation>
    <scope>NUCLEOTIDE SEQUENCE [LARGE SCALE GENOMIC DNA]</scope>
    <source>
        <strain evidence="2 3">25A3E</strain>
    </source>
</reference>
<dbReference type="RefSeq" id="WP_369286542.1">
    <property type="nucleotide sequence ID" value="NZ_JBFTEG010000003.1"/>
</dbReference>
<sequence>MKATLLGILLLCASCMAQARPPDSQLVTIYAYHLKPPFIVDLQQRQGLYYDFAAYLNSKGERYHFHTEFLPRNRLEHDLDRQLLEGMVIGVTPAWFDDPLEQNYLWTPGIFHDQDEIVSLPSLHFNYSDPHSLSGMRLAGVLGFSYAGIDQLVDAGEILRSNTAGEREVLQMILKGRVDVGIISRSTLDYLTAVDPKLGRLYVSPVPHDVFERRILIPQDMPQVQAYLLPIIEQMHSDPAWRAILHKYRAPPTTRHP</sequence>
<organism evidence="2 3">
    <name type="scientific">Pseudomonas zhanjiangensis</name>
    <dbReference type="NCBI Taxonomy" id="3239015"/>
    <lineage>
        <taxon>Bacteria</taxon>
        <taxon>Pseudomonadati</taxon>
        <taxon>Pseudomonadota</taxon>
        <taxon>Gammaproteobacteria</taxon>
        <taxon>Pseudomonadales</taxon>
        <taxon>Pseudomonadaceae</taxon>
        <taxon>Pseudomonas</taxon>
    </lineage>
</organism>
<accession>A0ABV3YQI4</accession>
<feature type="signal peptide" evidence="1">
    <location>
        <begin position="1"/>
        <end position="19"/>
    </location>
</feature>
<evidence type="ECO:0000313" key="2">
    <source>
        <dbReference type="EMBL" id="MEX6501570.1"/>
    </source>
</evidence>
<keyword evidence="1" id="KW-0732">Signal</keyword>
<gene>
    <name evidence="2" type="ORF">AB5S05_05795</name>
</gene>
<dbReference type="SUPFAM" id="SSF53850">
    <property type="entry name" value="Periplasmic binding protein-like II"/>
    <property type="match status" value="1"/>
</dbReference>
<evidence type="ECO:0000256" key="1">
    <source>
        <dbReference type="SAM" id="SignalP"/>
    </source>
</evidence>